<dbReference type="InterPro" id="IPR036513">
    <property type="entry name" value="STAS_dom_sf"/>
</dbReference>
<dbReference type="InterPro" id="IPR038396">
    <property type="entry name" value="SpoIIAA-like_sf"/>
</dbReference>
<dbReference type="AlphaFoldDB" id="A0A2K4YBU9"/>
<accession>A0A2K4YBU9</accession>
<reference evidence="1" key="1">
    <citation type="submission" date="2018-01" db="EMBL/GenBank/DDBJ databases">
        <authorList>
            <consortium name="Urmite Genomes"/>
        </authorList>
    </citation>
    <scope>NUCLEOTIDE SEQUENCE [LARGE SCALE GENOMIC DNA]</scope>
    <source>
        <strain evidence="1">AFP003</strain>
    </source>
</reference>
<dbReference type="Pfam" id="PF11964">
    <property type="entry name" value="SpoIIAA-like"/>
    <property type="match status" value="1"/>
</dbReference>
<proteinExistence type="predicted"/>
<name>A0A2K4YBU9_9MYCO</name>
<gene>
    <name evidence="1" type="ORF">MAAFP003_2936</name>
</gene>
<organism evidence="1 2">
    <name type="scientific">Mycobacterium ahvazicum</name>
    <dbReference type="NCBI Taxonomy" id="1964395"/>
    <lineage>
        <taxon>Bacteria</taxon>
        <taxon>Bacillati</taxon>
        <taxon>Actinomycetota</taxon>
        <taxon>Actinomycetes</taxon>
        <taxon>Mycobacteriales</taxon>
        <taxon>Mycobacteriaceae</taxon>
        <taxon>Mycobacterium</taxon>
        <taxon>Mycobacterium simiae complex</taxon>
    </lineage>
</organism>
<evidence type="ECO:0000313" key="2">
    <source>
        <dbReference type="Proteomes" id="UP000236318"/>
    </source>
</evidence>
<keyword evidence="2" id="KW-1185">Reference proteome</keyword>
<dbReference type="SUPFAM" id="SSF52091">
    <property type="entry name" value="SpoIIaa-like"/>
    <property type="match status" value="1"/>
</dbReference>
<protein>
    <submittedName>
        <fullName evidence="1">STAS/SEC14 domain-containing protein</fullName>
    </submittedName>
</protein>
<dbReference type="InterPro" id="IPR021866">
    <property type="entry name" value="SpoIIAA-like"/>
</dbReference>
<comment type="caution">
    <text evidence="1">The sequence shown here is derived from an EMBL/GenBank/DDBJ whole genome shotgun (WGS) entry which is preliminary data.</text>
</comment>
<dbReference type="Gene3D" id="3.40.50.10600">
    <property type="entry name" value="SpoIIaa-like domains"/>
    <property type="match status" value="1"/>
</dbReference>
<sequence length="152" mass="16682">MPLGPYRQLSVVGIMTASPSSATNITIIEEPGMIEYDLDKENSILEVRPKAALDKQDFVDLAQAVDPLIEAHGDLAGLIVNAASFPGWDSFGSMVTHFRFVRDHHRHVKKVAVVTDSHLGDVAERLASHFVSAEIRHFPAGQPDEARQWIGS</sequence>
<dbReference type="EMBL" id="FXEG02000003">
    <property type="protein sequence ID" value="SOX54260.1"/>
    <property type="molecule type" value="Genomic_DNA"/>
</dbReference>
<dbReference type="Proteomes" id="UP000236318">
    <property type="component" value="Unassembled WGS sequence"/>
</dbReference>
<evidence type="ECO:0000313" key="1">
    <source>
        <dbReference type="EMBL" id="SOX54260.1"/>
    </source>
</evidence>